<evidence type="ECO:0000256" key="2">
    <source>
        <dbReference type="ARBA" id="ARBA00006311"/>
    </source>
</evidence>
<dbReference type="InterPro" id="IPR004279">
    <property type="entry name" value="Perilipin"/>
</dbReference>
<feature type="region of interest" description="Disordered" evidence="5">
    <location>
        <begin position="1"/>
        <end position="24"/>
    </location>
</feature>
<dbReference type="GO" id="GO:0010890">
    <property type="term" value="P:positive regulation of triglyceride storage"/>
    <property type="evidence" value="ECO:0007669"/>
    <property type="project" value="TreeGrafter"/>
</dbReference>
<evidence type="ECO:0000313" key="6">
    <source>
        <dbReference type="EMBL" id="EMP24230.1"/>
    </source>
</evidence>
<gene>
    <name evidence="6" type="ORF">UY3_18867</name>
</gene>
<keyword evidence="3" id="KW-0551">Lipid droplet</keyword>
<proteinExistence type="inferred from homology"/>
<dbReference type="AlphaFoldDB" id="M7ANC1"/>
<protein>
    <recommendedName>
        <fullName evidence="4">Perilipin</fullName>
    </recommendedName>
</protein>
<dbReference type="SUPFAM" id="SSF109775">
    <property type="entry name" value="Mannose-6-phosphate receptor binding protein 1 (Tip47), C-terminal domain"/>
    <property type="match status" value="1"/>
</dbReference>
<dbReference type="Proteomes" id="UP000031443">
    <property type="component" value="Unassembled WGS sequence"/>
</dbReference>
<keyword evidence="7" id="KW-1185">Reference proteome</keyword>
<evidence type="ECO:0000256" key="3">
    <source>
        <dbReference type="ARBA" id="ARBA00022677"/>
    </source>
</evidence>
<dbReference type="GO" id="GO:0019915">
    <property type="term" value="P:lipid storage"/>
    <property type="evidence" value="ECO:0007669"/>
    <property type="project" value="TreeGrafter"/>
</dbReference>
<evidence type="ECO:0000256" key="5">
    <source>
        <dbReference type="SAM" id="MobiDB-lite"/>
    </source>
</evidence>
<evidence type="ECO:0000256" key="1">
    <source>
        <dbReference type="ARBA" id="ARBA00004502"/>
    </source>
</evidence>
<comment type="similarity">
    <text evidence="2 4">Belongs to the perilipin family.</text>
</comment>
<evidence type="ECO:0000256" key="4">
    <source>
        <dbReference type="PIRNR" id="PIRNR036881"/>
    </source>
</evidence>
<dbReference type="STRING" id="8469.M7ANC1"/>
<reference evidence="7" key="1">
    <citation type="journal article" date="2013" name="Nat. Genet.">
        <title>The draft genomes of soft-shell turtle and green sea turtle yield insights into the development and evolution of the turtle-specific body plan.</title>
        <authorList>
            <person name="Wang Z."/>
            <person name="Pascual-Anaya J."/>
            <person name="Zadissa A."/>
            <person name="Li W."/>
            <person name="Niimura Y."/>
            <person name="Huang Z."/>
            <person name="Li C."/>
            <person name="White S."/>
            <person name="Xiong Z."/>
            <person name="Fang D."/>
            <person name="Wang B."/>
            <person name="Ming Y."/>
            <person name="Chen Y."/>
            <person name="Zheng Y."/>
            <person name="Kuraku S."/>
            <person name="Pignatelli M."/>
            <person name="Herrero J."/>
            <person name="Beal K."/>
            <person name="Nozawa M."/>
            <person name="Li Q."/>
            <person name="Wang J."/>
            <person name="Zhang H."/>
            <person name="Yu L."/>
            <person name="Shigenobu S."/>
            <person name="Wang J."/>
            <person name="Liu J."/>
            <person name="Flicek P."/>
            <person name="Searle S."/>
            <person name="Wang J."/>
            <person name="Kuratani S."/>
            <person name="Yin Y."/>
            <person name="Aken B."/>
            <person name="Zhang G."/>
            <person name="Irie N."/>
        </authorList>
    </citation>
    <scope>NUCLEOTIDE SEQUENCE [LARGE SCALE GENOMIC DNA]</scope>
</reference>
<dbReference type="PANTHER" id="PTHR14024">
    <property type="entry name" value="PERILIPIN"/>
    <property type="match status" value="1"/>
</dbReference>
<dbReference type="PANTHER" id="PTHR14024:SF11">
    <property type="entry name" value="PERILIPIN-3"/>
    <property type="match status" value="1"/>
</dbReference>
<accession>M7ANC1</accession>
<feature type="region of interest" description="Disordered" evidence="5">
    <location>
        <begin position="181"/>
        <end position="226"/>
    </location>
</feature>
<sequence length="356" mass="39409">MAESSVDVTLPASENELKAASSDTGLKTASLENREQQFAVNRVVSMPLVTPVYELAPATSMQDRCSITESTCKVAEKEAEPGTAAALTLAERGSQTALTMEGLDVSAAEHRTKGCFVRLGSLSTSLRNRAFMLILNKLRQTRQNTHENLAQLHQTINLIEHVQQEKKLRSNQETLRSMWGQWSQKQEGGLRSEPGGSKDSSSQASKSTDHNSPASSSQGSGSTQLEVESKTLAMSRSLTQQLQATYLNLLSNIRGLPTHLQEKMQQVHQNMAELHRYFSSANSFQDLPGNVLNQSREKVAKAWEALDEVTDFLLQNPPVTWLVESLVSLEGELLETEEKDILKVLKHYEPQDCKDD</sequence>
<dbReference type="PIRSF" id="PIRSF036881">
    <property type="entry name" value="PAT"/>
    <property type="match status" value="1"/>
</dbReference>
<dbReference type="GO" id="GO:0005811">
    <property type="term" value="C:lipid droplet"/>
    <property type="evidence" value="ECO:0007669"/>
    <property type="project" value="UniProtKB-SubCell"/>
</dbReference>
<dbReference type="EMBL" id="KB603100">
    <property type="protein sequence ID" value="EMP24230.1"/>
    <property type="molecule type" value="Genomic_DNA"/>
</dbReference>
<dbReference type="Pfam" id="PF03036">
    <property type="entry name" value="Perilipin"/>
    <property type="match status" value="1"/>
</dbReference>
<dbReference type="Gene3D" id="1.20.120.340">
    <property type="entry name" value="Flagellar protein FliS"/>
    <property type="match status" value="1"/>
</dbReference>
<name>M7ANC1_CHEMY</name>
<organism evidence="6 7">
    <name type="scientific">Chelonia mydas</name>
    <name type="common">Green sea-turtle</name>
    <name type="synonym">Chelonia agassizi</name>
    <dbReference type="NCBI Taxonomy" id="8469"/>
    <lineage>
        <taxon>Eukaryota</taxon>
        <taxon>Metazoa</taxon>
        <taxon>Chordata</taxon>
        <taxon>Craniata</taxon>
        <taxon>Vertebrata</taxon>
        <taxon>Euteleostomi</taxon>
        <taxon>Archelosauria</taxon>
        <taxon>Testudinata</taxon>
        <taxon>Testudines</taxon>
        <taxon>Cryptodira</taxon>
        <taxon>Durocryptodira</taxon>
        <taxon>Americhelydia</taxon>
        <taxon>Chelonioidea</taxon>
        <taxon>Cheloniidae</taxon>
        <taxon>Chelonia</taxon>
    </lineage>
</organism>
<feature type="compositionally biased region" description="Low complexity" evidence="5">
    <location>
        <begin position="197"/>
        <end position="222"/>
    </location>
</feature>
<dbReference type="GO" id="GO:0005829">
    <property type="term" value="C:cytosol"/>
    <property type="evidence" value="ECO:0007669"/>
    <property type="project" value="TreeGrafter"/>
</dbReference>
<evidence type="ECO:0000313" key="7">
    <source>
        <dbReference type="Proteomes" id="UP000031443"/>
    </source>
</evidence>
<comment type="subcellular location">
    <subcellularLocation>
        <location evidence="1">Lipid droplet</location>
    </subcellularLocation>
</comment>